<dbReference type="CDD" id="cd05013">
    <property type="entry name" value="SIS_RpiR"/>
    <property type="match status" value="1"/>
</dbReference>
<evidence type="ECO:0000256" key="2">
    <source>
        <dbReference type="ARBA" id="ARBA00023125"/>
    </source>
</evidence>
<keyword evidence="3" id="KW-0804">Transcription</keyword>
<dbReference type="InterPro" id="IPR036388">
    <property type="entry name" value="WH-like_DNA-bd_sf"/>
</dbReference>
<dbReference type="PANTHER" id="PTHR30514">
    <property type="entry name" value="GLUCOKINASE"/>
    <property type="match status" value="1"/>
</dbReference>
<dbReference type="Pfam" id="PF01380">
    <property type="entry name" value="SIS"/>
    <property type="match status" value="1"/>
</dbReference>
<dbReference type="PANTHER" id="PTHR30514:SF21">
    <property type="entry name" value="RPIR-FAMILY TRANSCRIPTIONAL REGULATOR"/>
    <property type="match status" value="1"/>
</dbReference>
<feature type="domain" description="HTH rpiR-type" evidence="4">
    <location>
        <begin position="8"/>
        <end position="84"/>
    </location>
</feature>
<dbReference type="AlphaFoldDB" id="A0A968KZI5"/>
<dbReference type="PROSITE" id="PS51071">
    <property type="entry name" value="HTH_RPIR"/>
    <property type="match status" value="1"/>
</dbReference>
<evidence type="ECO:0000256" key="3">
    <source>
        <dbReference type="ARBA" id="ARBA00023163"/>
    </source>
</evidence>
<dbReference type="InterPro" id="IPR001347">
    <property type="entry name" value="SIS_dom"/>
</dbReference>
<evidence type="ECO:0000256" key="1">
    <source>
        <dbReference type="ARBA" id="ARBA00023015"/>
    </source>
</evidence>
<keyword evidence="7" id="KW-1185">Reference proteome</keyword>
<dbReference type="InterPro" id="IPR046348">
    <property type="entry name" value="SIS_dom_sf"/>
</dbReference>
<sequence length="263" mass="30277">MSEDLLHLLLERLEQEKRLQLSFSEEEILRAFFTHLPTSVHWTMKELTNHATVSIASISRLITKLNLHSYKEMQLALELFYQEVKESVLPKSTHRNPITEEITRIQSITKTNLDHFVKDLKNAPLTTFLTMLKESQFTIILSVGFSQFASDYLAYSLQIQGVNIQSVSMNLPSEIYWTLLKKCDLIIVISRSATTPSIKKKLEEAQSFKIPLVVITGNPKGTYAQEATLVLPIYDRNPYRDQNSYSAFQLKLFYLADIIQNLC</sequence>
<dbReference type="GO" id="GO:0003700">
    <property type="term" value="F:DNA-binding transcription factor activity"/>
    <property type="evidence" value="ECO:0007669"/>
    <property type="project" value="InterPro"/>
</dbReference>
<evidence type="ECO:0000259" key="5">
    <source>
        <dbReference type="PROSITE" id="PS51464"/>
    </source>
</evidence>
<name>A0A968KZI5_9SPIO</name>
<organism evidence="6 7">
    <name type="scientific">Entomospira culicis</name>
    <dbReference type="NCBI Taxonomy" id="2719989"/>
    <lineage>
        <taxon>Bacteria</taxon>
        <taxon>Pseudomonadati</taxon>
        <taxon>Spirochaetota</taxon>
        <taxon>Spirochaetia</taxon>
        <taxon>Spirochaetales</taxon>
        <taxon>Spirochaetaceae</taxon>
        <taxon>Entomospira</taxon>
    </lineage>
</organism>
<keyword evidence="1" id="KW-0805">Transcription regulation</keyword>
<proteinExistence type="predicted"/>
<dbReference type="InterPro" id="IPR009057">
    <property type="entry name" value="Homeodomain-like_sf"/>
</dbReference>
<feature type="domain" description="SIS" evidence="5">
    <location>
        <begin position="128"/>
        <end position="263"/>
    </location>
</feature>
<dbReference type="Proteomes" id="UP000778951">
    <property type="component" value="Unassembled WGS sequence"/>
</dbReference>
<evidence type="ECO:0000259" key="4">
    <source>
        <dbReference type="PROSITE" id="PS51071"/>
    </source>
</evidence>
<keyword evidence="2" id="KW-0238">DNA-binding</keyword>
<dbReference type="InterPro" id="IPR000281">
    <property type="entry name" value="HTH_RpiR"/>
</dbReference>
<dbReference type="Gene3D" id="3.40.50.10490">
    <property type="entry name" value="Glucose-6-phosphate isomerase like protein, domain 1"/>
    <property type="match status" value="1"/>
</dbReference>
<dbReference type="EMBL" id="JAATLM010000001">
    <property type="protein sequence ID" value="NIZ69381.1"/>
    <property type="molecule type" value="Genomic_DNA"/>
</dbReference>
<dbReference type="PROSITE" id="PS51464">
    <property type="entry name" value="SIS"/>
    <property type="match status" value="1"/>
</dbReference>
<dbReference type="GO" id="GO:0003677">
    <property type="term" value="F:DNA binding"/>
    <property type="evidence" value="ECO:0007669"/>
    <property type="project" value="UniProtKB-KW"/>
</dbReference>
<evidence type="ECO:0000313" key="7">
    <source>
        <dbReference type="Proteomes" id="UP000778951"/>
    </source>
</evidence>
<dbReference type="InterPro" id="IPR047640">
    <property type="entry name" value="RpiR-like"/>
</dbReference>
<dbReference type="InterPro" id="IPR035472">
    <property type="entry name" value="RpiR-like_SIS"/>
</dbReference>
<dbReference type="SUPFAM" id="SSF53697">
    <property type="entry name" value="SIS domain"/>
    <property type="match status" value="1"/>
</dbReference>
<protein>
    <submittedName>
        <fullName evidence="6">MurR/RpiR family transcriptional regulator</fullName>
    </submittedName>
</protein>
<comment type="caution">
    <text evidence="6">The sequence shown here is derived from an EMBL/GenBank/DDBJ whole genome shotgun (WGS) entry which is preliminary data.</text>
</comment>
<dbReference type="RefSeq" id="WP_167695474.1">
    <property type="nucleotide sequence ID" value="NZ_CP118181.1"/>
</dbReference>
<dbReference type="SUPFAM" id="SSF46689">
    <property type="entry name" value="Homeodomain-like"/>
    <property type="match status" value="1"/>
</dbReference>
<accession>A0A968KZI5</accession>
<dbReference type="Gene3D" id="1.10.10.10">
    <property type="entry name" value="Winged helix-like DNA-binding domain superfamily/Winged helix DNA-binding domain"/>
    <property type="match status" value="1"/>
</dbReference>
<gene>
    <name evidence="6" type="ORF">HCT48_04020</name>
</gene>
<dbReference type="GO" id="GO:1901135">
    <property type="term" value="P:carbohydrate derivative metabolic process"/>
    <property type="evidence" value="ECO:0007669"/>
    <property type="project" value="InterPro"/>
</dbReference>
<reference evidence="6" key="1">
    <citation type="submission" date="2020-03" db="EMBL/GenBank/DDBJ databases">
        <title>Spirochaetal bacteria isolated from arthropods constitute a novel genus Entomospira genus novum within the order Spirochaetales.</title>
        <authorList>
            <person name="Grana-Miraglia L."/>
            <person name="Sikutova S."/>
            <person name="Fingerle V."/>
            <person name="Sing A."/>
            <person name="Castillo-Ramirez S."/>
            <person name="Margos G."/>
            <person name="Rudolf I."/>
        </authorList>
    </citation>
    <scope>NUCLEOTIDE SEQUENCE</scope>
    <source>
        <strain evidence="6">BR149</strain>
    </source>
</reference>
<dbReference type="GO" id="GO:0097367">
    <property type="term" value="F:carbohydrate derivative binding"/>
    <property type="evidence" value="ECO:0007669"/>
    <property type="project" value="InterPro"/>
</dbReference>
<evidence type="ECO:0000313" key="6">
    <source>
        <dbReference type="EMBL" id="NIZ69381.1"/>
    </source>
</evidence>